<sequence>MYRLLLAICCTLLSISLYAQELNCTITINSDQVGQTNQQIFKTLERSLNDFVNKSKWTNKVYKERERVNARMFITVSEYESNRFKASIQLQSSRPIYNTSYESPVFNYKDNQFNFEYIEFQPLVFNENVFDSNLVGVVSYYVYIMLGLDADTFALEGGNDFFRKAQNIVTQAQGSSFTGWSQSSSERTRFELVDNLMSNTFREYRIAMYNYHRKGLDILADNNSTGKQVIAGTMRLMETMVKRRPNAFLIQTFFDAKSEEIKDIFSDGPKMDIVQLKETLTRIAPFYSNTWNEIKY</sequence>
<dbReference type="RefSeq" id="WP_354618231.1">
    <property type="nucleotide sequence ID" value="NZ_JBEWYP010000003.1"/>
</dbReference>
<comment type="caution">
    <text evidence="2">The sequence shown here is derived from an EMBL/GenBank/DDBJ whole genome shotgun (WGS) entry which is preliminary data.</text>
</comment>
<proteinExistence type="predicted"/>
<organism evidence="2 3">
    <name type="scientific">Sediminicola luteus</name>
    <dbReference type="NCBI Taxonomy" id="319238"/>
    <lineage>
        <taxon>Bacteria</taxon>
        <taxon>Pseudomonadati</taxon>
        <taxon>Bacteroidota</taxon>
        <taxon>Flavobacteriia</taxon>
        <taxon>Flavobacteriales</taxon>
        <taxon>Flavobacteriaceae</taxon>
        <taxon>Sediminicola</taxon>
    </lineage>
</organism>
<keyword evidence="1" id="KW-0732">Signal</keyword>
<feature type="chain" id="PRO_5047379472" evidence="1">
    <location>
        <begin position="20"/>
        <end position="296"/>
    </location>
</feature>
<protein>
    <submittedName>
        <fullName evidence="2">DUF4835 family protein</fullName>
    </submittedName>
</protein>
<name>A0ABV2TX14_9FLAO</name>
<reference evidence="2 3" key="1">
    <citation type="submission" date="2024-07" db="EMBL/GenBank/DDBJ databases">
        <title>The genome sequence of type strain Sediminicola luteus GDMCC 1.2596T.</title>
        <authorList>
            <person name="Liu Y."/>
        </authorList>
    </citation>
    <scope>NUCLEOTIDE SEQUENCE [LARGE SCALE GENOMIC DNA]</scope>
    <source>
        <strain evidence="2 3">GDMCC 1.2596</strain>
    </source>
</reference>
<accession>A0ABV2TX14</accession>
<dbReference type="Pfam" id="PF16119">
    <property type="entry name" value="DUF4835"/>
    <property type="match status" value="1"/>
</dbReference>
<feature type="signal peptide" evidence="1">
    <location>
        <begin position="1"/>
        <end position="19"/>
    </location>
</feature>
<evidence type="ECO:0000313" key="2">
    <source>
        <dbReference type="EMBL" id="MET7029417.1"/>
    </source>
</evidence>
<keyword evidence="3" id="KW-1185">Reference proteome</keyword>
<dbReference type="InterPro" id="IPR032274">
    <property type="entry name" value="DUF4835"/>
</dbReference>
<gene>
    <name evidence="2" type="ORF">ABXZ32_08415</name>
</gene>
<evidence type="ECO:0000256" key="1">
    <source>
        <dbReference type="SAM" id="SignalP"/>
    </source>
</evidence>
<evidence type="ECO:0000313" key="3">
    <source>
        <dbReference type="Proteomes" id="UP001549773"/>
    </source>
</evidence>
<dbReference type="Proteomes" id="UP001549773">
    <property type="component" value="Unassembled WGS sequence"/>
</dbReference>
<dbReference type="EMBL" id="JBEWYP010000003">
    <property type="protein sequence ID" value="MET7029417.1"/>
    <property type="molecule type" value="Genomic_DNA"/>
</dbReference>